<protein>
    <submittedName>
        <fullName evidence="3">PKS_DH domain-containing protein</fullName>
    </submittedName>
</protein>
<evidence type="ECO:0000313" key="2">
    <source>
        <dbReference type="Proteomes" id="UP000275846"/>
    </source>
</evidence>
<name>A0A183SZT7_SCHSO</name>
<reference evidence="1 2" key="2">
    <citation type="submission" date="2018-11" db="EMBL/GenBank/DDBJ databases">
        <authorList>
            <consortium name="Pathogen Informatics"/>
        </authorList>
    </citation>
    <scope>NUCLEOTIDE SEQUENCE [LARGE SCALE GENOMIC DNA]</scope>
    <source>
        <strain evidence="1 2">NST_G2</strain>
    </source>
</reference>
<dbReference type="Proteomes" id="UP000275846">
    <property type="component" value="Unassembled WGS sequence"/>
</dbReference>
<dbReference type="WBParaSite" id="SSLN_0001009701-mRNA-1">
    <property type="protein sequence ID" value="SSLN_0001009701-mRNA-1"/>
    <property type="gene ID" value="SSLN_0001009701"/>
</dbReference>
<dbReference type="EMBL" id="UYSU01035422">
    <property type="protein sequence ID" value="VDL96120.1"/>
    <property type="molecule type" value="Genomic_DNA"/>
</dbReference>
<gene>
    <name evidence="1" type="ORF">SSLN_LOCUS9735</name>
</gene>
<evidence type="ECO:0000313" key="1">
    <source>
        <dbReference type="EMBL" id="VDL96120.1"/>
    </source>
</evidence>
<reference evidence="3" key="1">
    <citation type="submission" date="2016-06" db="UniProtKB">
        <authorList>
            <consortium name="WormBaseParasite"/>
        </authorList>
    </citation>
    <scope>IDENTIFICATION</scope>
</reference>
<organism evidence="3">
    <name type="scientific">Schistocephalus solidus</name>
    <name type="common">Tapeworm</name>
    <dbReference type="NCBI Taxonomy" id="70667"/>
    <lineage>
        <taxon>Eukaryota</taxon>
        <taxon>Metazoa</taxon>
        <taxon>Spiralia</taxon>
        <taxon>Lophotrochozoa</taxon>
        <taxon>Platyhelminthes</taxon>
        <taxon>Cestoda</taxon>
        <taxon>Eucestoda</taxon>
        <taxon>Diphyllobothriidea</taxon>
        <taxon>Diphyllobothriidae</taxon>
        <taxon>Schistocephalus</taxon>
    </lineage>
</organism>
<sequence>MDAKDSGPFQDIRVRDPVLPSELQYSAVAAEMEVIQLHVLVRVDGPGLCFVKECRQDDGLVNLPFGVQVNTVAIPHRDLQPAEGLTGFGDPLSNLVIDFHAARQRASQISKACGEEVHASLLVLLCRGVKGAVVREEKAMDCSLRHARRGLHTLTVEKVPVSSVGDADPRLLIPVGVHQHSREHETEEGGGQYAALLPSAGHCECFGYRPVVSDAHRHPIMKLTLDAVPFALVSAVDIAAPAGRCRHLLLFVHPALMTSLKLSAPRGIISCAAGRSFIVSVGLQGSVQFALATFERAGVRGTSGAEFRAWQPQVISTPCGG</sequence>
<accession>A0A183SZT7</accession>
<evidence type="ECO:0000313" key="3">
    <source>
        <dbReference type="WBParaSite" id="SSLN_0001009701-mRNA-1"/>
    </source>
</evidence>
<proteinExistence type="predicted"/>
<dbReference type="AlphaFoldDB" id="A0A183SZT7"/>
<dbReference type="OrthoDB" id="6308550at2759"/>
<keyword evidence="2" id="KW-1185">Reference proteome</keyword>